<organism evidence="1 2">
    <name type="scientific">Paenibacillus donghaensis</name>
    <dbReference type="NCBI Taxonomy" id="414771"/>
    <lineage>
        <taxon>Bacteria</taxon>
        <taxon>Bacillati</taxon>
        <taxon>Bacillota</taxon>
        <taxon>Bacilli</taxon>
        <taxon>Bacillales</taxon>
        <taxon>Paenibacillaceae</taxon>
        <taxon>Paenibacillus</taxon>
    </lineage>
</organism>
<dbReference type="KEGG" id="pdh:B9T62_15190"/>
<keyword evidence="2" id="KW-1185">Reference proteome</keyword>
<evidence type="ECO:0000313" key="1">
    <source>
        <dbReference type="EMBL" id="ASA22001.1"/>
    </source>
</evidence>
<dbReference type="AlphaFoldDB" id="A0A2Z2KP75"/>
<accession>A0A2Z2KP75</accession>
<protein>
    <submittedName>
        <fullName evidence="1">Uncharacterized protein</fullName>
    </submittedName>
</protein>
<name>A0A2Z2KP75_9BACL</name>
<proteinExistence type="predicted"/>
<evidence type="ECO:0000313" key="2">
    <source>
        <dbReference type="Proteomes" id="UP000249890"/>
    </source>
</evidence>
<dbReference type="Proteomes" id="UP000249890">
    <property type="component" value="Chromosome"/>
</dbReference>
<gene>
    <name evidence="1" type="ORF">B9T62_15190</name>
</gene>
<dbReference type="EMBL" id="CP021780">
    <property type="protein sequence ID" value="ASA22001.1"/>
    <property type="molecule type" value="Genomic_DNA"/>
</dbReference>
<sequence length="96" mass="11069">MSDQILTQILEELKQMNSRISTLESDTKVVKTNTTDIPLIKQAVLETLEVAKKIDSTQKSFERKASADLNTHEHSIDILNRRQLKLEADMEIFKNR</sequence>
<reference evidence="1 2" key="1">
    <citation type="submission" date="2017-06" db="EMBL/GenBank/DDBJ databases">
        <title>Complete genome sequence of Paenibacillus donghaensis KCTC 13049T isolated from East Sea sediment, South Korea.</title>
        <authorList>
            <person name="Jung B.K."/>
            <person name="Hong S.-J."/>
            <person name="Shin J.-H."/>
        </authorList>
    </citation>
    <scope>NUCLEOTIDE SEQUENCE [LARGE SCALE GENOMIC DNA]</scope>
    <source>
        <strain evidence="1 2">KCTC 13049</strain>
    </source>
</reference>
<dbReference type="RefSeq" id="WP_087916006.1">
    <property type="nucleotide sequence ID" value="NZ_CP021780.1"/>
</dbReference>
<dbReference type="OrthoDB" id="2660590at2"/>